<dbReference type="EMBL" id="LSRX01000116">
    <property type="protein sequence ID" value="OLQ08505.1"/>
    <property type="molecule type" value="Genomic_DNA"/>
</dbReference>
<name>A0A1Q9EM53_SYMMI</name>
<gene>
    <name evidence="1" type="ORF">AK812_SmicGene7996</name>
</gene>
<sequence length="126" mass="13655">MTNQFLNPEYSIAGLLLFVLWHHCHPTVVATSAIVSTCNWFHVLVLLLPQADQKQTSGGFWQGVRGGLKHVGNALNHAGKLNQVDHPLSLGGLAQARQLKQQIAALSKDAQAPGSALLRCRPALYL</sequence>
<evidence type="ECO:0000313" key="1">
    <source>
        <dbReference type="EMBL" id="OLQ08505.1"/>
    </source>
</evidence>
<evidence type="ECO:0000313" key="2">
    <source>
        <dbReference type="Proteomes" id="UP000186817"/>
    </source>
</evidence>
<organism evidence="1 2">
    <name type="scientific">Symbiodinium microadriaticum</name>
    <name type="common">Dinoflagellate</name>
    <name type="synonym">Zooxanthella microadriatica</name>
    <dbReference type="NCBI Taxonomy" id="2951"/>
    <lineage>
        <taxon>Eukaryota</taxon>
        <taxon>Sar</taxon>
        <taxon>Alveolata</taxon>
        <taxon>Dinophyceae</taxon>
        <taxon>Suessiales</taxon>
        <taxon>Symbiodiniaceae</taxon>
        <taxon>Symbiodinium</taxon>
    </lineage>
</organism>
<accession>A0A1Q9EM53</accession>
<proteinExistence type="predicted"/>
<comment type="caution">
    <text evidence="1">The sequence shown here is derived from an EMBL/GenBank/DDBJ whole genome shotgun (WGS) entry which is preliminary data.</text>
</comment>
<reference evidence="1 2" key="1">
    <citation type="submission" date="2016-02" db="EMBL/GenBank/DDBJ databases">
        <title>Genome analysis of coral dinoflagellate symbionts highlights evolutionary adaptations to a symbiotic lifestyle.</title>
        <authorList>
            <person name="Aranda M."/>
            <person name="Li Y."/>
            <person name="Liew Y.J."/>
            <person name="Baumgarten S."/>
            <person name="Simakov O."/>
            <person name="Wilson M."/>
            <person name="Piel J."/>
            <person name="Ashoor H."/>
            <person name="Bougouffa S."/>
            <person name="Bajic V.B."/>
            <person name="Ryu T."/>
            <person name="Ravasi T."/>
            <person name="Bayer T."/>
            <person name="Micklem G."/>
            <person name="Kim H."/>
            <person name="Bhak J."/>
            <person name="Lajeunesse T.C."/>
            <person name="Voolstra C.R."/>
        </authorList>
    </citation>
    <scope>NUCLEOTIDE SEQUENCE [LARGE SCALE GENOMIC DNA]</scope>
    <source>
        <strain evidence="1 2">CCMP2467</strain>
    </source>
</reference>
<protein>
    <submittedName>
        <fullName evidence="1">Uncharacterized protein</fullName>
    </submittedName>
</protein>
<dbReference type="AlphaFoldDB" id="A0A1Q9EM53"/>
<dbReference type="Proteomes" id="UP000186817">
    <property type="component" value="Unassembled WGS sequence"/>
</dbReference>
<keyword evidence="2" id="KW-1185">Reference proteome</keyword>